<keyword evidence="3" id="KW-1185">Reference proteome</keyword>
<feature type="region of interest" description="Disordered" evidence="1">
    <location>
        <begin position="382"/>
        <end position="402"/>
    </location>
</feature>
<feature type="compositionally biased region" description="Basic and acidic residues" evidence="1">
    <location>
        <begin position="89"/>
        <end position="106"/>
    </location>
</feature>
<evidence type="ECO:0000313" key="3">
    <source>
        <dbReference type="Proteomes" id="UP000027456"/>
    </source>
</evidence>
<sequence length="584" mass="63941">MASQAGLLYPSVMIDVAKLVSTIVLTAEALAATAEALAEAAKAIMVLSQDFGGSQASEVHYFEHSNNRAEDKPGASQDQVDEHVHLNPQEEARVQKGPDSCTDPRFDLSNGGAPSQPHEQSRICHTPPEGETNNKLDAFPPSLKLDQSSEINESNPGSGLHPADEKNNPHTHHKVPEADFGILVHDNKSPSQRHLIRFNQRSGGASFMAYMALQNIKTVCIISNQKSKMDQYAKALQDITQFRVFHPTTSHCVRLADPTVQSFVTYTSPAILLLTPDQPLEIHHIGLHIDCLVYWGMPPGTLCYLTRFLARLPLGLSSCLVLTPGLGVDPEADGVVEYSAETLKKILEPGSLFNRVCETAGPILTRLGFGWTTPTLYVPPVRKGPTTSSATQNSPPQPSLAPISRRNFQIMPPGHYYIILPTMQNSDITPLIAYIALNSLKIMCYLPDDKIAEVYNDINKIAAVNTFIGTVNIQHGVNQLRYSPYGVLLRSTRGNLGEHFTNDLASCLIHFGPPASPNFYVRTLAPKVTHSYLVLTDAERAILPQLSMTPSLREHPFLRDLGDPIVGSVMNDLRIRLSSSFAGQ</sequence>
<dbReference type="OrthoDB" id="10578204at2759"/>
<dbReference type="EMBL" id="AZST01000387">
    <property type="protein sequence ID" value="KEP49239.1"/>
    <property type="molecule type" value="Genomic_DNA"/>
</dbReference>
<name>A0A074RQY1_9AGAM</name>
<dbReference type="Proteomes" id="UP000027456">
    <property type="component" value="Unassembled WGS sequence"/>
</dbReference>
<evidence type="ECO:0000313" key="2">
    <source>
        <dbReference type="EMBL" id="KEP49239.1"/>
    </source>
</evidence>
<organism evidence="2 3">
    <name type="scientific">Rhizoctonia solani 123E</name>
    <dbReference type="NCBI Taxonomy" id="1423351"/>
    <lineage>
        <taxon>Eukaryota</taxon>
        <taxon>Fungi</taxon>
        <taxon>Dikarya</taxon>
        <taxon>Basidiomycota</taxon>
        <taxon>Agaricomycotina</taxon>
        <taxon>Agaricomycetes</taxon>
        <taxon>Cantharellales</taxon>
        <taxon>Ceratobasidiaceae</taxon>
        <taxon>Rhizoctonia</taxon>
    </lineage>
</organism>
<evidence type="ECO:0000256" key="1">
    <source>
        <dbReference type="SAM" id="MobiDB-lite"/>
    </source>
</evidence>
<proteinExistence type="predicted"/>
<gene>
    <name evidence="2" type="ORF">V565_104740</name>
</gene>
<feature type="compositionally biased region" description="Polar residues" evidence="1">
    <location>
        <begin position="145"/>
        <end position="157"/>
    </location>
</feature>
<feature type="compositionally biased region" description="Polar residues" evidence="1">
    <location>
        <begin position="385"/>
        <end position="394"/>
    </location>
</feature>
<reference evidence="2 3" key="1">
    <citation type="submission" date="2013-12" db="EMBL/GenBank/DDBJ databases">
        <authorList>
            <person name="Cubeta M."/>
            <person name="Pakala S."/>
            <person name="Fedorova N."/>
            <person name="Thomas E."/>
            <person name="Dean R."/>
            <person name="Jabaji S."/>
            <person name="Neate S."/>
            <person name="Toda T."/>
            <person name="Tavantzis S."/>
            <person name="Vilgalys R."/>
            <person name="Bharathan N."/>
            <person name="Pakala S."/>
            <person name="Losada L.S."/>
            <person name="Zafar N."/>
            <person name="Nierman W."/>
        </authorList>
    </citation>
    <scope>NUCLEOTIDE SEQUENCE [LARGE SCALE GENOMIC DNA]</scope>
    <source>
        <strain evidence="2 3">123E</strain>
    </source>
</reference>
<protein>
    <submittedName>
        <fullName evidence="2">Uncharacterized protein</fullName>
    </submittedName>
</protein>
<accession>A0A074RQY1</accession>
<feature type="region of interest" description="Disordered" evidence="1">
    <location>
        <begin position="89"/>
        <end position="174"/>
    </location>
</feature>
<dbReference type="AlphaFoldDB" id="A0A074RQY1"/>
<comment type="caution">
    <text evidence="2">The sequence shown here is derived from an EMBL/GenBank/DDBJ whole genome shotgun (WGS) entry which is preliminary data.</text>
</comment>
<dbReference type="HOGENOM" id="CLU_016356_0_0_1"/>